<comment type="caution">
    <text evidence="1">The sequence shown here is derived from an EMBL/GenBank/DDBJ whole genome shotgun (WGS) entry which is preliminary data.</text>
</comment>
<proteinExistence type="predicted"/>
<gene>
    <name evidence="1" type="ORF">SDC9_132638</name>
</gene>
<accession>A0A645D8M3</accession>
<dbReference type="EMBL" id="VSSQ01033831">
    <property type="protein sequence ID" value="MPM85557.1"/>
    <property type="molecule type" value="Genomic_DNA"/>
</dbReference>
<evidence type="ECO:0000313" key="1">
    <source>
        <dbReference type="EMBL" id="MPM85557.1"/>
    </source>
</evidence>
<protein>
    <submittedName>
        <fullName evidence="1">Uncharacterized protein</fullName>
    </submittedName>
</protein>
<dbReference type="AlphaFoldDB" id="A0A645D8M3"/>
<sequence length="86" mass="9575">MSRFHKPGRTARAHPELTVVAGMNHGRDGFAGDTSLIGQLANPDILFDPSQLFQHRCQILKISYFVLFPGKIQSFFGQIDLKFGQG</sequence>
<reference evidence="1" key="1">
    <citation type="submission" date="2019-08" db="EMBL/GenBank/DDBJ databases">
        <authorList>
            <person name="Kucharzyk K."/>
            <person name="Murdoch R.W."/>
            <person name="Higgins S."/>
            <person name="Loffler F."/>
        </authorList>
    </citation>
    <scope>NUCLEOTIDE SEQUENCE</scope>
</reference>
<organism evidence="1">
    <name type="scientific">bioreactor metagenome</name>
    <dbReference type="NCBI Taxonomy" id="1076179"/>
    <lineage>
        <taxon>unclassified sequences</taxon>
        <taxon>metagenomes</taxon>
        <taxon>ecological metagenomes</taxon>
    </lineage>
</organism>
<name>A0A645D8M3_9ZZZZ</name>